<evidence type="ECO:0008006" key="4">
    <source>
        <dbReference type="Google" id="ProtNLM"/>
    </source>
</evidence>
<feature type="chain" id="PRO_5011973528" description="Periplasmic protein" evidence="1">
    <location>
        <begin position="19"/>
        <end position="108"/>
    </location>
</feature>
<dbReference type="RefSeq" id="WP_096046208.1">
    <property type="nucleotide sequence ID" value="NZ_CP023275.1"/>
</dbReference>
<name>A0A290HUN1_9BACT</name>
<dbReference type="EMBL" id="CP023275">
    <property type="protein sequence ID" value="ATB69079.1"/>
    <property type="molecule type" value="Genomic_DNA"/>
</dbReference>
<protein>
    <recommendedName>
        <fullName evidence="4">Periplasmic protein</fullName>
    </recommendedName>
</protein>
<dbReference type="OrthoDB" id="8907081at2"/>
<evidence type="ECO:0000313" key="3">
    <source>
        <dbReference type="Proteomes" id="UP000217349"/>
    </source>
</evidence>
<dbReference type="KEGG" id="sulj:SJPD1_0967"/>
<accession>A0A290HUN1</accession>
<dbReference type="Proteomes" id="UP000217349">
    <property type="component" value="Chromosome"/>
</dbReference>
<reference evidence="3" key="1">
    <citation type="submission" date="2017-09" db="EMBL/GenBank/DDBJ databases">
        <title>The complete genome of Sulfurospirillum sp. JPD-1.</title>
        <authorList>
            <person name="Goris T."/>
        </authorList>
    </citation>
    <scope>NUCLEOTIDE SEQUENCE [LARGE SCALE GENOMIC DNA]</scope>
    <source>
        <strain evidence="3">JPD-1</strain>
    </source>
</reference>
<evidence type="ECO:0000256" key="1">
    <source>
        <dbReference type="SAM" id="SignalP"/>
    </source>
</evidence>
<keyword evidence="1" id="KW-0732">Signal</keyword>
<proteinExistence type="predicted"/>
<sequence>MKKLLIVGGILLASNIYAGDKVIISGNTNYPTASGCVSKADNAKKSDCVLLANGTLGEVVEWDAKYSKEGKGIFAQVDMFTLNKVSILTGPATGKVVYVDHVYLTLKN</sequence>
<gene>
    <name evidence="2" type="ORF">SJPD1_0967</name>
</gene>
<feature type="signal peptide" evidence="1">
    <location>
        <begin position="1"/>
        <end position="18"/>
    </location>
</feature>
<organism evidence="2 3">
    <name type="scientific">Sulfurospirillum diekertiae</name>
    <dbReference type="NCBI Taxonomy" id="1854492"/>
    <lineage>
        <taxon>Bacteria</taxon>
        <taxon>Pseudomonadati</taxon>
        <taxon>Campylobacterota</taxon>
        <taxon>Epsilonproteobacteria</taxon>
        <taxon>Campylobacterales</taxon>
        <taxon>Sulfurospirillaceae</taxon>
        <taxon>Sulfurospirillum</taxon>
    </lineage>
</organism>
<evidence type="ECO:0000313" key="2">
    <source>
        <dbReference type="EMBL" id="ATB69079.1"/>
    </source>
</evidence>
<dbReference type="AlphaFoldDB" id="A0A290HUN1"/>